<evidence type="ECO:0000313" key="2">
    <source>
        <dbReference type="EMBL" id="KRM92145.1"/>
    </source>
</evidence>
<accession>A0A0R2CKN8</accession>
<feature type="transmembrane region" description="Helical" evidence="1">
    <location>
        <begin position="94"/>
        <end position="110"/>
    </location>
</feature>
<name>A0A0R2CKN8_9LACO</name>
<feature type="transmembrane region" description="Helical" evidence="1">
    <location>
        <begin position="69"/>
        <end position="88"/>
    </location>
</feature>
<evidence type="ECO:0000256" key="1">
    <source>
        <dbReference type="SAM" id="Phobius"/>
    </source>
</evidence>
<sequence length="119" mass="14499">MTTNQLHFDWKYGLYSNIPFFLIIFLFLFSAFKILILLILLLVSYYFFSHLFEKKHDDYIRKNRTFHSKISFLSLIFLIIGELLLIFYSNNYNTWHFIAVYTYGLFWSFIKDSFSIAKQ</sequence>
<keyword evidence="1" id="KW-1133">Transmembrane helix</keyword>
<protein>
    <submittedName>
        <fullName evidence="2">Uncharacterized protein</fullName>
    </submittedName>
</protein>
<keyword evidence="1" id="KW-0472">Membrane</keyword>
<dbReference type="PATRIC" id="fig|1423729.3.peg.331"/>
<evidence type="ECO:0000313" key="3">
    <source>
        <dbReference type="Proteomes" id="UP000051131"/>
    </source>
</evidence>
<keyword evidence="3" id="KW-1185">Reference proteome</keyword>
<dbReference type="AlphaFoldDB" id="A0A0R2CKN8"/>
<keyword evidence="1" id="KW-0812">Transmembrane</keyword>
<dbReference type="Proteomes" id="UP000051131">
    <property type="component" value="Unassembled WGS sequence"/>
</dbReference>
<proteinExistence type="predicted"/>
<comment type="caution">
    <text evidence="2">The sequence shown here is derived from an EMBL/GenBank/DDBJ whole genome shotgun (WGS) entry which is preliminary data.</text>
</comment>
<reference evidence="2 3" key="1">
    <citation type="journal article" date="2015" name="Genome Announc.">
        <title>Expanding the biotechnology potential of lactobacilli through comparative genomics of 213 strains and associated genera.</title>
        <authorList>
            <person name="Sun Z."/>
            <person name="Harris H.M."/>
            <person name="McCann A."/>
            <person name="Guo C."/>
            <person name="Argimon S."/>
            <person name="Zhang W."/>
            <person name="Yang X."/>
            <person name="Jeffery I.B."/>
            <person name="Cooney J.C."/>
            <person name="Kagawa T.F."/>
            <person name="Liu W."/>
            <person name="Song Y."/>
            <person name="Salvetti E."/>
            <person name="Wrobel A."/>
            <person name="Rasinkangas P."/>
            <person name="Parkhill J."/>
            <person name="Rea M.C."/>
            <person name="O'Sullivan O."/>
            <person name="Ritari J."/>
            <person name="Douillard F.P."/>
            <person name="Paul Ross R."/>
            <person name="Yang R."/>
            <person name="Briner A.E."/>
            <person name="Felis G.E."/>
            <person name="de Vos W.M."/>
            <person name="Barrangou R."/>
            <person name="Klaenhammer T.R."/>
            <person name="Caufield P.W."/>
            <person name="Cui Y."/>
            <person name="Zhang H."/>
            <person name="O'Toole P.W."/>
        </authorList>
    </citation>
    <scope>NUCLEOTIDE SEQUENCE [LARGE SCALE GENOMIC DNA]</scope>
    <source>
        <strain evidence="2 3">DSM 21116</strain>
    </source>
</reference>
<gene>
    <name evidence="2" type="ORF">FC80_GL000329</name>
</gene>
<feature type="transmembrane region" description="Helical" evidence="1">
    <location>
        <begin position="20"/>
        <end position="48"/>
    </location>
</feature>
<dbReference type="EMBL" id="AYZE01000008">
    <property type="protein sequence ID" value="KRM92145.1"/>
    <property type="molecule type" value="Genomic_DNA"/>
</dbReference>
<organism evidence="2 3">
    <name type="scientific">Liquorilactobacillus cacaonum DSM 21116</name>
    <dbReference type="NCBI Taxonomy" id="1423729"/>
    <lineage>
        <taxon>Bacteria</taxon>
        <taxon>Bacillati</taxon>
        <taxon>Bacillota</taxon>
        <taxon>Bacilli</taxon>
        <taxon>Lactobacillales</taxon>
        <taxon>Lactobacillaceae</taxon>
        <taxon>Liquorilactobacillus</taxon>
    </lineage>
</organism>